<comment type="caution">
    <text evidence="1">The sequence shown here is derived from an EMBL/GenBank/DDBJ whole genome shotgun (WGS) entry which is preliminary data.</text>
</comment>
<dbReference type="PANTHER" id="PTHR42827">
    <property type="entry name" value="IRON-SULFUR CLUSTER-BINDING PROTEIN-RELATED"/>
    <property type="match status" value="1"/>
</dbReference>
<gene>
    <name evidence="1" type="ORF">bsdE14_17140</name>
</gene>
<accession>A0ABQ5N518</accession>
<dbReference type="EMBL" id="BRXR01000001">
    <property type="protein sequence ID" value="GLC30304.1"/>
    <property type="molecule type" value="Genomic_DNA"/>
</dbReference>
<dbReference type="RefSeq" id="WP_264849565.1">
    <property type="nucleotide sequence ID" value="NZ_BRXR01000001.1"/>
</dbReference>
<protein>
    <submittedName>
        <fullName evidence="1">(Fe-S)-binding protein</fullName>
    </submittedName>
</protein>
<name>A0ABQ5N518_9CLOT</name>
<sequence>MENTGNKDYIINQICEFVESSPLNALASQNNIRIYETPIIGIASADDPYFKEFCKPGIVGPKFILPEEWVPNAKSIIVYFLPFTKEIRNSNRQCGLPSDEWISARIDGEIFNNRIRAFLVDLLKDLNSDAVSPGIDSRFSVEQNISNWSERHAAFVAGLGTFGLHRSLITSKGTAGRIGSVITTLDLTATARNYTQYFEYCPYLTHGRCGACIKRCPPSVITKEGKDNRSCGDYINKEILSVFVPRYGCGKCNINVPCEYRIPEI</sequence>
<evidence type="ECO:0000313" key="1">
    <source>
        <dbReference type="EMBL" id="GLC30304.1"/>
    </source>
</evidence>
<keyword evidence="2" id="KW-1185">Reference proteome</keyword>
<evidence type="ECO:0000313" key="2">
    <source>
        <dbReference type="Proteomes" id="UP001208567"/>
    </source>
</evidence>
<organism evidence="1 2">
    <name type="scientific">Clostridium omnivorum</name>
    <dbReference type="NCBI Taxonomy" id="1604902"/>
    <lineage>
        <taxon>Bacteria</taxon>
        <taxon>Bacillati</taxon>
        <taxon>Bacillota</taxon>
        <taxon>Clostridia</taxon>
        <taxon>Eubacteriales</taxon>
        <taxon>Clostridiaceae</taxon>
        <taxon>Clostridium</taxon>
    </lineage>
</organism>
<proteinExistence type="predicted"/>
<dbReference type="PANTHER" id="PTHR42827:SF1">
    <property type="entry name" value="IRON-SULFUR CLUSTER-BINDING PROTEIN"/>
    <property type="match status" value="1"/>
</dbReference>
<reference evidence="1 2" key="1">
    <citation type="journal article" date="2024" name="Int. J. Syst. Evol. Microbiol.">
        <title>Clostridium omnivorum sp. nov., isolated from anoxic soil under the treatment of reductive soil disinfestation.</title>
        <authorList>
            <person name="Ueki A."/>
            <person name="Tonouchi A."/>
            <person name="Kaku N."/>
            <person name="Honma S."/>
            <person name="Ueki K."/>
        </authorList>
    </citation>
    <scope>NUCLEOTIDE SEQUENCE [LARGE SCALE GENOMIC DNA]</scope>
    <source>
        <strain evidence="1 2">E14</strain>
    </source>
</reference>
<dbReference type="Proteomes" id="UP001208567">
    <property type="component" value="Unassembled WGS sequence"/>
</dbReference>